<evidence type="ECO:0000256" key="7">
    <source>
        <dbReference type="ARBA" id="ARBA00022777"/>
    </source>
</evidence>
<dbReference type="CDD" id="cd05387">
    <property type="entry name" value="BY-kinase"/>
    <property type="match status" value="1"/>
</dbReference>
<feature type="domain" description="AAA" evidence="14">
    <location>
        <begin position="36"/>
        <end position="166"/>
    </location>
</feature>
<dbReference type="AlphaFoldDB" id="A0A0A0DE45"/>
<keyword evidence="16" id="KW-1185">Reference proteome</keyword>
<dbReference type="GO" id="GO:0005524">
    <property type="term" value="F:ATP binding"/>
    <property type="evidence" value="ECO:0007669"/>
    <property type="project" value="UniProtKB-KW"/>
</dbReference>
<evidence type="ECO:0000313" key="16">
    <source>
        <dbReference type="Proteomes" id="UP000030019"/>
    </source>
</evidence>
<keyword evidence="10" id="KW-0829">Tyrosine-protein kinase</keyword>
<dbReference type="EC" id="2.7.10.2" evidence="3"/>
<evidence type="ECO:0000256" key="2">
    <source>
        <dbReference type="ARBA" id="ARBA00007316"/>
    </source>
</evidence>
<evidence type="ECO:0000259" key="14">
    <source>
        <dbReference type="Pfam" id="PF13614"/>
    </source>
</evidence>
<evidence type="ECO:0000313" key="15">
    <source>
        <dbReference type="EMBL" id="KGM36339.1"/>
    </source>
</evidence>
<comment type="pathway">
    <text evidence="1">Capsule biogenesis; capsule polysaccharide biosynthesis.</text>
</comment>
<dbReference type="EMBL" id="JPEN01000109">
    <property type="protein sequence ID" value="KGM36339.1"/>
    <property type="molecule type" value="Genomic_DNA"/>
</dbReference>
<comment type="catalytic activity">
    <reaction evidence="13">
        <text>L-tyrosyl-[protein] + ATP = O-phospho-L-tyrosyl-[protein] + ADP + H(+)</text>
        <dbReference type="Rhea" id="RHEA:10596"/>
        <dbReference type="Rhea" id="RHEA-COMP:10136"/>
        <dbReference type="Rhea" id="RHEA-COMP:20101"/>
        <dbReference type="ChEBI" id="CHEBI:15378"/>
        <dbReference type="ChEBI" id="CHEBI:30616"/>
        <dbReference type="ChEBI" id="CHEBI:46858"/>
        <dbReference type="ChEBI" id="CHEBI:61978"/>
        <dbReference type="ChEBI" id="CHEBI:456216"/>
        <dbReference type="EC" id="2.7.10.2"/>
    </reaction>
</comment>
<dbReference type="PANTHER" id="PTHR32309:SF13">
    <property type="entry name" value="FERRIC ENTEROBACTIN TRANSPORT PROTEIN FEPE"/>
    <property type="match status" value="1"/>
</dbReference>
<evidence type="ECO:0000256" key="13">
    <source>
        <dbReference type="ARBA" id="ARBA00051245"/>
    </source>
</evidence>
<name>A0A0A0DE45_9STRE</name>
<organism evidence="15 16">
    <name type="scientific">Streptococcus sinensis</name>
    <dbReference type="NCBI Taxonomy" id="176090"/>
    <lineage>
        <taxon>Bacteria</taxon>
        <taxon>Bacillati</taxon>
        <taxon>Bacillota</taxon>
        <taxon>Bacilli</taxon>
        <taxon>Lactobacillales</taxon>
        <taxon>Streptococcaceae</taxon>
        <taxon>Streptococcus</taxon>
    </lineage>
</organism>
<evidence type="ECO:0000256" key="10">
    <source>
        <dbReference type="ARBA" id="ARBA00023137"/>
    </source>
</evidence>
<comment type="caution">
    <text evidence="15">The sequence shown here is derived from an EMBL/GenBank/DDBJ whole genome shotgun (WGS) entry which is preliminary data.</text>
</comment>
<dbReference type="GO" id="GO:0005886">
    <property type="term" value="C:plasma membrane"/>
    <property type="evidence" value="ECO:0007669"/>
    <property type="project" value="TreeGrafter"/>
</dbReference>
<dbReference type="InterPro" id="IPR050445">
    <property type="entry name" value="Bact_polysacc_biosynth/exp"/>
</dbReference>
<gene>
    <name evidence="15" type="ORF">SSIN_1894</name>
</gene>
<keyword evidence="6" id="KW-0547">Nucleotide-binding</keyword>
<dbReference type="InterPro" id="IPR005702">
    <property type="entry name" value="Wzc-like_C"/>
</dbReference>
<reference evidence="15 16" key="1">
    <citation type="submission" date="2014-06" db="EMBL/GenBank/DDBJ databases">
        <authorList>
            <person name="Teng J.L."/>
            <person name="Huang Y."/>
            <person name="Tse H."/>
            <person name="Lau S.K."/>
            <person name="Woo P.C."/>
        </authorList>
    </citation>
    <scope>NUCLEOTIDE SEQUENCE [LARGE SCALE GENOMIC DNA]</scope>
    <source>
        <strain evidence="15 16">HKU4</strain>
    </source>
</reference>
<dbReference type="Gene3D" id="3.40.50.300">
    <property type="entry name" value="P-loop containing nucleotide triphosphate hydrolases"/>
    <property type="match status" value="1"/>
</dbReference>
<keyword evidence="7 15" id="KW-0418">Kinase</keyword>
<evidence type="ECO:0000256" key="12">
    <source>
        <dbReference type="ARBA" id="ARBA00024964"/>
    </source>
</evidence>
<comment type="function">
    <text evidence="12">Involved in the regulation of capsular polysaccharide biosynthesis. Autophosphorylation of CpsD attenuates its activity and reduces the level of encapsulation. May be part of a complex that directs the coordinated polymerization and export to the cell surface of the capsular polysaccharide.</text>
</comment>
<accession>A0A0A0DE45</accession>
<evidence type="ECO:0000256" key="9">
    <source>
        <dbReference type="ARBA" id="ARBA00022903"/>
    </source>
</evidence>
<evidence type="ECO:0000256" key="8">
    <source>
        <dbReference type="ARBA" id="ARBA00022840"/>
    </source>
</evidence>
<evidence type="ECO:0000256" key="1">
    <source>
        <dbReference type="ARBA" id="ARBA00005132"/>
    </source>
</evidence>
<dbReference type="Pfam" id="PF13614">
    <property type="entry name" value="AAA_31"/>
    <property type="match status" value="1"/>
</dbReference>
<dbReference type="InterPro" id="IPR027417">
    <property type="entry name" value="P-loop_NTPase"/>
</dbReference>
<dbReference type="InterPro" id="IPR025669">
    <property type="entry name" value="AAA_dom"/>
</dbReference>
<keyword evidence="8" id="KW-0067">ATP-binding</keyword>
<comment type="similarity">
    <text evidence="2">Belongs to the CpsD/CapB family.</text>
</comment>
<keyword evidence="5 15" id="KW-0808">Transferase</keyword>
<dbReference type="PATRIC" id="fig|176090.4.peg.1840"/>
<keyword evidence="9" id="KW-0972">Capsule biogenesis/degradation</keyword>
<evidence type="ECO:0000256" key="11">
    <source>
        <dbReference type="ARBA" id="ARBA00023169"/>
    </source>
</evidence>
<dbReference type="GO" id="GO:0004715">
    <property type="term" value="F:non-membrane spanning protein tyrosine kinase activity"/>
    <property type="evidence" value="ECO:0007669"/>
    <property type="project" value="UniProtKB-EC"/>
</dbReference>
<dbReference type="UniPathway" id="UPA00934"/>
<sequence>MPRLELSRSRKASIEKTEEYYNALRTNIQLSGDNLKIIALTSVQPNEGKSTTSTNLAIAFARAGYKTILIDADIRNSVMSGVFKSKEKITGLTDYLAGKTDLSQGLCETDVENLFVIESGQTSPNPTALLQGKNFDSMMNVLRKYYDYIIVDTPPIGLVIDAAIIAQKCDASLLVTEAGAVKRKLVQKAKEQLEQTDTPFLGVILNKYNVAMDKYGSYGIYGAYGNYGNYGTKKEK</sequence>
<evidence type="ECO:0000256" key="6">
    <source>
        <dbReference type="ARBA" id="ARBA00022741"/>
    </source>
</evidence>
<dbReference type="STRING" id="176090.SSIN_1894"/>
<dbReference type="PANTHER" id="PTHR32309">
    <property type="entry name" value="TYROSINE-PROTEIN KINASE"/>
    <property type="match status" value="1"/>
</dbReference>
<dbReference type="RefSeq" id="WP_037618256.1">
    <property type="nucleotide sequence ID" value="NZ_JPEN01000109.1"/>
</dbReference>
<evidence type="ECO:0000256" key="4">
    <source>
        <dbReference type="ARBA" id="ARBA00019200"/>
    </source>
</evidence>
<evidence type="ECO:0000256" key="5">
    <source>
        <dbReference type="ARBA" id="ARBA00022679"/>
    </source>
</evidence>
<keyword evidence="11" id="KW-0270">Exopolysaccharide synthesis</keyword>
<proteinExistence type="inferred from homology"/>
<dbReference type="NCBIfam" id="TIGR01007">
    <property type="entry name" value="eps_fam"/>
    <property type="match status" value="1"/>
</dbReference>
<dbReference type="eggNOG" id="COG0489">
    <property type="taxonomic scope" value="Bacteria"/>
</dbReference>
<evidence type="ECO:0000256" key="3">
    <source>
        <dbReference type="ARBA" id="ARBA00011903"/>
    </source>
</evidence>
<dbReference type="SUPFAM" id="SSF52540">
    <property type="entry name" value="P-loop containing nucleoside triphosphate hydrolases"/>
    <property type="match status" value="1"/>
</dbReference>
<dbReference type="GO" id="GO:0045227">
    <property type="term" value="P:capsule polysaccharide biosynthetic process"/>
    <property type="evidence" value="ECO:0007669"/>
    <property type="project" value="UniProtKB-UniPathway"/>
</dbReference>
<protein>
    <recommendedName>
        <fullName evidence="4">Tyrosine-protein kinase CpsD</fullName>
        <ecNumber evidence="3">2.7.10.2</ecNumber>
    </recommendedName>
</protein>
<dbReference type="Proteomes" id="UP000030019">
    <property type="component" value="Unassembled WGS sequence"/>
</dbReference>